<feature type="domain" description="Transcription regulator PadR N-terminal" evidence="2">
    <location>
        <begin position="7"/>
        <end position="76"/>
    </location>
</feature>
<evidence type="ECO:0000256" key="1">
    <source>
        <dbReference type="SAM" id="MobiDB-lite"/>
    </source>
</evidence>
<evidence type="ECO:0000313" key="4">
    <source>
        <dbReference type="EMBL" id="TBT94227.1"/>
    </source>
</evidence>
<evidence type="ECO:0000259" key="3">
    <source>
        <dbReference type="Pfam" id="PF10400"/>
    </source>
</evidence>
<dbReference type="InterPro" id="IPR005149">
    <property type="entry name" value="Tscrpt_reg_PadR_N"/>
</dbReference>
<comment type="caution">
    <text evidence="4">The sequence shown here is derived from an EMBL/GenBank/DDBJ whole genome shotgun (WGS) entry which is preliminary data.</text>
</comment>
<gene>
    <name evidence="4" type="ORF">ET996_11740</name>
</gene>
<dbReference type="AlphaFoldDB" id="A0A4Q9KIK2"/>
<organism evidence="4 5">
    <name type="scientific">Propioniciclava tarda</name>
    <dbReference type="NCBI Taxonomy" id="433330"/>
    <lineage>
        <taxon>Bacteria</taxon>
        <taxon>Bacillati</taxon>
        <taxon>Actinomycetota</taxon>
        <taxon>Actinomycetes</taxon>
        <taxon>Propionibacteriales</taxon>
        <taxon>Propionibacteriaceae</taxon>
        <taxon>Propioniciclava</taxon>
    </lineage>
</organism>
<dbReference type="PANTHER" id="PTHR43252">
    <property type="entry name" value="TRANSCRIPTIONAL REGULATOR YQJI"/>
    <property type="match status" value="1"/>
</dbReference>
<dbReference type="Gene3D" id="1.10.10.10">
    <property type="entry name" value="Winged helix-like DNA-binding domain superfamily/Winged helix DNA-binding domain"/>
    <property type="match status" value="1"/>
</dbReference>
<protein>
    <submittedName>
        <fullName evidence="4">PadR family transcriptional regulator</fullName>
    </submittedName>
</protein>
<dbReference type="Pfam" id="PF03551">
    <property type="entry name" value="PadR"/>
    <property type="match status" value="1"/>
</dbReference>
<dbReference type="InterPro" id="IPR036388">
    <property type="entry name" value="WH-like_DNA-bd_sf"/>
</dbReference>
<reference evidence="4 5" key="1">
    <citation type="submission" date="2019-01" db="EMBL/GenBank/DDBJ databases">
        <title>Lactibacter flavus gen. nov., sp. nov., a novel bacterium of the family Propionibacteriaceae isolated from raw milk and dairy products.</title>
        <authorList>
            <person name="Huptas C."/>
            <person name="Wenning M."/>
            <person name="Breitenwieser F."/>
            <person name="Doll E."/>
            <person name="Von Neubeck M."/>
            <person name="Busse H.-J."/>
            <person name="Scherer S."/>
        </authorList>
    </citation>
    <scope>NUCLEOTIDE SEQUENCE [LARGE SCALE GENOMIC DNA]</scope>
    <source>
        <strain evidence="4 5">DSM 22130</strain>
    </source>
</reference>
<accession>A0A4Q9KIK2</accession>
<dbReference type="PANTHER" id="PTHR43252:SF2">
    <property type="entry name" value="TRANSCRIPTION REGULATOR, PADR-LIKE FAMILY"/>
    <property type="match status" value="1"/>
</dbReference>
<dbReference type="EMBL" id="SDMR01000016">
    <property type="protein sequence ID" value="TBT94227.1"/>
    <property type="molecule type" value="Genomic_DNA"/>
</dbReference>
<evidence type="ECO:0000259" key="2">
    <source>
        <dbReference type="Pfam" id="PF03551"/>
    </source>
</evidence>
<dbReference type="InterPro" id="IPR036390">
    <property type="entry name" value="WH_DNA-bd_sf"/>
</dbReference>
<feature type="domain" description="Transcription regulator PadR C-terminal" evidence="3">
    <location>
        <begin position="90"/>
        <end position="161"/>
    </location>
</feature>
<dbReference type="Proteomes" id="UP000291933">
    <property type="component" value="Unassembled WGS sequence"/>
</dbReference>
<dbReference type="InterPro" id="IPR018309">
    <property type="entry name" value="Tscrpt_reg_PadR_C"/>
</dbReference>
<sequence>MSIKYGLLAILDESPAYGYQLKTEFERRTASAWPLNIGQVYTTLDRLSRDGLVTPLDPTDDTRTYAITPAGRAELKTWFTTPIEQTTPPRNDLAIKLALAASTHADLTAIIQAQRTATMRTLQHYTLAKRQADASDTAWLMVVELMIFTAEAEIRWLDHCEGLASRPTPTRSDAPAAVTAPAQSKDKAVR</sequence>
<dbReference type="OrthoDB" id="3186544at2"/>
<feature type="region of interest" description="Disordered" evidence="1">
    <location>
        <begin position="165"/>
        <end position="190"/>
    </location>
</feature>
<dbReference type="Pfam" id="PF10400">
    <property type="entry name" value="Vir_act_alpha_C"/>
    <property type="match status" value="1"/>
</dbReference>
<name>A0A4Q9KIK2_PROTD</name>
<dbReference type="RefSeq" id="WP_131172753.1">
    <property type="nucleotide sequence ID" value="NZ_FXTL01000016.1"/>
</dbReference>
<evidence type="ECO:0000313" key="5">
    <source>
        <dbReference type="Proteomes" id="UP000291933"/>
    </source>
</evidence>
<keyword evidence="5" id="KW-1185">Reference proteome</keyword>
<dbReference type="SUPFAM" id="SSF46785">
    <property type="entry name" value="Winged helix' DNA-binding domain"/>
    <property type="match status" value="1"/>
</dbReference>
<proteinExistence type="predicted"/>